<sequence length="159" mass="18373">MKSQPRNRIAVNAKKVWRINASLYMLLPVIAAGVLTYFWNTWSIPDSFIYIAWVIIIACLIFFIWLLPALRWRRWRYEVFEQEIYIQSGIFVVTQTIVPMIRVQHVDTEQGPVLKKFGLATVSVSTAATTHNIPALALEEALELRDRIGILARVEEEDV</sequence>
<dbReference type="RefSeq" id="WP_038558121.1">
    <property type="nucleotide sequence ID" value="NZ_CP008876.1"/>
</dbReference>
<dbReference type="PANTHER" id="PTHR34473:SF2">
    <property type="entry name" value="UPF0699 TRANSMEMBRANE PROTEIN YDBT"/>
    <property type="match status" value="1"/>
</dbReference>
<evidence type="ECO:0000256" key="1">
    <source>
        <dbReference type="SAM" id="Phobius"/>
    </source>
</evidence>
<keyword evidence="1" id="KW-1133">Transmembrane helix</keyword>
<dbReference type="Proteomes" id="UP000027980">
    <property type="component" value="Chromosome"/>
</dbReference>
<keyword evidence="1" id="KW-0812">Transmembrane</keyword>
<dbReference type="InterPro" id="IPR005182">
    <property type="entry name" value="YdbS-like_PH"/>
</dbReference>
<feature type="domain" description="YdbS-like PH" evidence="2">
    <location>
        <begin position="72"/>
        <end position="148"/>
    </location>
</feature>
<feature type="transmembrane region" description="Helical" evidence="1">
    <location>
        <begin position="48"/>
        <end position="67"/>
    </location>
</feature>
<reference evidence="3 4" key="1">
    <citation type="submission" date="2014-07" db="EMBL/GenBank/DDBJ databases">
        <title>Complete genome sequence of a moderately halophilic bacterium Terribacillus aidingensis MP602, isolated from Cryptomeria fortunei in Tianmu mountain in China.</title>
        <authorList>
            <person name="Wang Y."/>
            <person name="Lu P."/>
            <person name="Zhang L."/>
        </authorList>
    </citation>
    <scope>NUCLEOTIDE SEQUENCE [LARGE SCALE GENOMIC DNA]</scope>
    <source>
        <strain evidence="3 4">MP602</strain>
    </source>
</reference>
<gene>
    <name evidence="3" type="ORF">GZ22_01805</name>
</gene>
<dbReference type="AlphaFoldDB" id="A0A075LFQ5"/>
<dbReference type="KEGG" id="tap:GZ22_01805"/>
<name>A0A075LFQ5_9BACI</name>
<feature type="transmembrane region" description="Helical" evidence="1">
    <location>
        <begin position="21"/>
        <end position="42"/>
    </location>
</feature>
<protein>
    <submittedName>
        <fullName evidence="3">Membrane protein</fullName>
    </submittedName>
</protein>
<dbReference type="EMBL" id="CP008876">
    <property type="protein sequence ID" value="AIF65515.1"/>
    <property type="molecule type" value="Genomic_DNA"/>
</dbReference>
<keyword evidence="1" id="KW-0472">Membrane</keyword>
<dbReference type="HOGENOM" id="CLU_104197_3_2_9"/>
<organism evidence="3 4">
    <name type="scientific">Terribacillus saccharophilus</name>
    <dbReference type="NCBI Taxonomy" id="361277"/>
    <lineage>
        <taxon>Bacteria</taxon>
        <taxon>Bacillati</taxon>
        <taxon>Bacillota</taxon>
        <taxon>Bacilli</taxon>
        <taxon>Bacillales</taxon>
        <taxon>Bacillaceae</taxon>
        <taxon>Terribacillus</taxon>
    </lineage>
</organism>
<evidence type="ECO:0000259" key="2">
    <source>
        <dbReference type="Pfam" id="PF03703"/>
    </source>
</evidence>
<accession>A0A075LFQ5</accession>
<dbReference type="GeneID" id="34222322"/>
<evidence type="ECO:0000313" key="4">
    <source>
        <dbReference type="Proteomes" id="UP000027980"/>
    </source>
</evidence>
<dbReference type="OrthoDB" id="1750577at2"/>
<dbReference type="Pfam" id="PF03703">
    <property type="entry name" value="bPH_2"/>
    <property type="match status" value="1"/>
</dbReference>
<dbReference type="PANTHER" id="PTHR34473">
    <property type="entry name" value="UPF0699 TRANSMEMBRANE PROTEIN YDBS"/>
    <property type="match status" value="1"/>
</dbReference>
<evidence type="ECO:0000313" key="3">
    <source>
        <dbReference type="EMBL" id="AIF65515.1"/>
    </source>
</evidence>
<proteinExistence type="predicted"/>